<evidence type="ECO:0000256" key="4">
    <source>
        <dbReference type="ARBA" id="ARBA00022692"/>
    </source>
</evidence>
<evidence type="ECO:0000259" key="8">
    <source>
        <dbReference type="Pfam" id="PF04290"/>
    </source>
</evidence>
<accession>A0A443JKP0</accession>
<feature type="transmembrane region" description="Helical" evidence="7">
    <location>
        <begin position="89"/>
        <end position="107"/>
    </location>
</feature>
<evidence type="ECO:0000313" key="10">
    <source>
        <dbReference type="Proteomes" id="UP000284476"/>
    </source>
</evidence>
<comment type="caution">
    <text evidence="9">The sequence shown here is derived from an EMBL/GenBank/DDBJ whole genome shotgun (WGS) entry which is preliminary data.</text>
</comment>
<dbReference type="EMBL" id="SAUZ01000010">
    <property type="protein sequence ID" value="RWR21081.1"/>
    <property type="molecule type" value="Genomic_DNA"/>
</dbReference>
<dbReference type="Pfam" id="PF04290">
    <property type="entry name" value="DctQ"/>
    <property type="match status" value="1"/>
</dbReference>
<dbReference type="GO" id="GO:0022857">
    <property type="term" value="F:transmembrane transporter activity"/>
    <property type="evidence" value="ECO:0007669"/>
    <property type="project" value="UniProtKB-UniRule"/>
</dbReference>
<evidence type="ECO:0000313" key="9">
    <source>
        <dbReference type="EMBL" id="RWR21081.1"/>
    </source>
</evidence>
<comment type="similarity">
    <text evidence="7">Belongs to the TRAP transporter small permease family.</text>
</comment>
<proteinExistence type="inferred from homology"/>
<feature type="domain" description="Tripartite ATP-independent periplasmic transporters DctQ component" evidence="8">
    <location>
        <begin position="26"/>
        <end position="151"/>
    </location>
</feature>
<keyword evidence="2 7" id="KW-0813">Transport</keyword>
<evidence type="ECO:0000256" key="1">
    <source>
        <dbReference type="ARBA" id="ARBA00004651"/>
    </source>
</evidence>
<organism evidence="9 10">
    <name type="scientific">Paenirhodobacter populi</name>
    <dbReference type="NCBI Taxonomy" id="2306993"/>
    <lineage>
        <taxon>Bacteria</taxon>
        <taxon>Pseudomonadati</taxon>
        <taxon>Pseudomonadota</taxon>
        <taxon>Alphaproteobacteria</taxon>
        <taxon>Rhodobacterales</taxon>
        <taxon>Rhodobacter group</taxon>
        <taxon>Paenirhodobacter</taxon>
    </lineage>
</organism>
<evidence type="ECO:0000256" key="6">
    <source>
        <dbReference type="ARBA" id="ARBA00023136"/>
    </source>
</evidence>
<dbReference type="InterPro" id="IPR055348">
    <property type="entry name" value="DctQ"/>
</dbReference>
<sequence>MIAKINLWIIRICTTIAGIALVFMGAIAFVDSIGRPLGHPLPGASEYVSFALMIFFFAALPVVVKDDAHIRVGLFSDLYRPRLMRIERYFTAILETAAFAAFAWMMFDQAARLERFGTLSVFFEIPMAPWVMAAGVFTVVATWFALIRLRHLDTDPHPHPHALPDEEDT</sequence>
<keyword evidence="7" id="KW-0997">Cell inner membrane</keyword>
<evidence type="ECO:0000256" key="7">
    <source>
        <dbReference type="RuleBase" id="RU369079"/>
    </source>
</evidence>
<keyword evidence="6 7" id="KW-0472">Membrane</keyword>
<keyword evidence="3" id="KW-1003">Cell membrane</keyword>
<keyword evidence="5 7" id="KW-1133">Transmembrane helix</keyword>
<comment type="subcellular location">
    <subcellularLocation>
        <location evidence="7">Cell inner membrane</location>
        <topology evidence="7">Multi-pass membrane protein</topology>
    </subcellularLocation>
    <subcellularLocation>
        <location evidence="1">Cell membrane</location>
        <topology evidence="1">Multi-pass membrane protein</topology>
    </subcellularLocation>
</comment>
<feature type="transmembrane region" description="Helical" evidence="7">
    <location>
        <begin position="127"/>
        <end position="147"/>
    </location>
</feature>
<feature type="transmembrane region" description="Helical" evidence="7">
    <location>
        <begin position="7"/>
        <end position="27"/>
    </location>
</feature>
<reference evidence="9 10" key="1">
    <citation type="submission" date="2019-01" db="EMBL/GenBank/DDBJ databases">
        <title>Sinorhodobacter populi sp. nov. isolated from the symptomatic bark tissue of Populus euramericana canker.</title>
        <authorList>
            <person name="Xu G."/>
        </authorList>
    </citation>
    <scope>NUCLEOTIDE SEQUENCE [LARGE SCALE GENOMIC DNA]</scope>
    <source>
        <strain evidence="9 10">SK2B-1</strain>
    </source>
</reference>
<feature type="transmembrane region" description="Helical" evidence="7">
    <location>
        <begin position="47"/>
        <end position="64"/>
    </location>
</feature>
<dbReference type="Proteomes" id="UP000284476">
    <property type="component" value="Unassembled WGS sequence"/>
</dbReference>
<comment type="subunit">
    <text evidence="7">The complex comprises the extracytoplasmic solute receptor protein and the two transmembrane proteins.</text>
</comment>
<name>A0A443JKP0_9RHOB</name>
<dbReference type="GO" id="GO:0005886">
    <property type="term" value="C:plasma membrane"/>
    <property type="evidence" value="ECO:0007669"/>
    <property type="project" value="UniProtKB-SubCell"/>
</dbReference>
<keyword evidence="4 7" id="KW-0812">Transmembrane</keyword>
<reference evidence="9 10" key="2">
    <citation type="submission" date="2019-01" db="EMBL/GenBank/DDBJ databases">
        <authorList>
            <person name="Li Y."/>
        </authorList>
    </citation>
    <scope>NUCLEOTIDE SEQUENCE [LARGE SCALE GENOMIC DNA]</scope>
    <source>
        <strain evidence="9 10">SK2B-1</strain>
    </source>
</reference>
<gene>
    <name evidence="9" type="ORF">D2T30_09535</name>
</gene>
<dbReference type="AlphaFoldDB" id="A0A443JKP0"/>
<dbReference type="RefSeq" id="WP_128208681.1">
    <property type="nucleotide sequence ID" value="NZ_JBHRSO010000018.1"/>
</dbReference>
<evidence type="ECO:0000256" key="3">
    <source>
        <dbReference type="ARBA" id="ARBA00022475"/>
    </source>
</evidence>
<protein>
    <recommendedName>
        <fullName evidence="7">TRAP transporter small permease protein</fullName>
    </recommendedName>
</protein>
<evidence type="ECO:0000256" key="2">
    <source>
        <dbReference type="ARBA" id="ARBA00022448"/>
    </source>
</evidence>
<comment type="function">
    <text evidence="7">Part of the tripartite ATP-independent periplasmic (TRAP) transport system.</text>
</comment>
<evidence type="ECO:0000256" key="5">
    <source>
        <dbReference type="ARBA" id="ARBA00022989"/>
    </source>
</evidence>